<keyword evidence="2" id="KW-1185">Reference proteome</keyword>
<evidence type="ECO:0000313" key="2">
    <source>
        <dbReference type="Proteomes" id="UP000546162"/>
    </source>
</evidence>
<sequence length="41" mass="4326">MTMLTQPGPDALAHVKRQVYGSDPRQVDGSGVFVLSPEVAA</sequence>
<comment type="caution">
    <text evidence="1">The sequence shown here is derived from an EMBL/GenBank/DDBJ whole genome shotgun (WGS) entry which is preliminary data.</text>
</comment>
<protein>
    <submittedName>
        <fullName evidence="1">Uncharacterized protein</fullName>
    </submittedName>
</protein>
<accession>A0A7W7H4R0</accession>
<dbReference type="AlphaFoldDB" id="A0A7W7H4R0"/>
<name>A0A7W7H4R0_9ACTN</name>
<proteinExistence type="predicted"/>
<reference evidence="1 2" key="1">
    <citation type="submission" date="2020-08" db="EMBL/GenBank/DDBJ databases">
        <title>Sequencing the genomes of 1000 actinobacteria strains.</title>
        <authorList>
            <person name="Klenk H.-P."/>
        </authorList>
    </citation>
    <scope>NUCLEOTIDE SEQUENCE [LARGE SCALE GENOMIC DNA]</scope>
    <source>
        <strain evidence="1 2">DSM 45809</strain>
    </source>
</reference>
<dbReference type="EMBL" id="JACHNB010000001">
    <property type="protein sequence ID" value="MBB4743980.1"/>
    <property type="molecule type" value="Genomic_DNA"/>
</dbReference>
<gene>
    <name evidence="1" type="ORF">BJY16_007439</name>
</gene>
<organism evidence="1 2">
    <name type="scientific">Actinoplanes octamycinicus</name>
    <dbReference type="NCBI Taxonomy" id="135948"/>
    <lineage>
        <taxon>Bacteria</taxon>
        <taxon>Bacillati</taxon>
        <taxon>Actinomycetota</taxon>
        <taxon>Actinomycetes</taxon>
        <taxon>Micromonosporales</taxon>
        <taxon>Micromonosporaceae</taxon>
        <taxon>Actinoplanes</taxon>
    </lineage>
</organism>
<evidence type="ECO:0000313" key="1">
    <source>
        <dbReference type="EMBL" id="MBB4743980.1"/>
    </source>
</evidence>
<dbReference type="Proteomes" id="UP000546162">
    <property type="component" value="Unassembled WGS sequence"/>
</dbReference>
<dbReference type="RefSeq" id="WP_260418357.1">
    <property type="nucleotide sequence ID" value="NZ_BAABFG010000005.1"/>
</dbReference>